<proteinExistence type="predicted"/>
<dbReference type="FunFam" id="3.40.50.2300:FF:000001">
    <property type="entry name" value="DNA-binding response regulator PhoB"/>
    <property type="match status" value="1"/>
</dbReference>
<evidence type="ECO:0000256" key="6">
    <source>
        <dbReference type="ARBA" id="ARBA00023163"/>
    </source>
</evidence>
<dbReference type="EMBL" id="JAGYPE010000005">
    <property type="protein sequence ID" value="MBS4185015.1"/>
    <property type="molecule type" value="Genomic_DNA"/>
</dbReference>
<dbReference type="Gene3D" id="6.10.250.690">
    <property type="match status" value="1"/>
</dbReference>
<dbReference type="PANTHER" id="PTHR48111:SF73">
    <property type="entry name" value="ALKALINE PHOSPHATASE SYNTHESIS TRANSCRIPTIONAL REGULATORY PROTEIN PHOP"/>
    <property type="match status" value="1"/>
</dbReference>
<dbReference type="Proteomes" id="UP000677265">
    <property type="component" value="Unassembled WGS sequence"/>
</dbReference>
<dbReference type="PANTHER" id="PTHR48111">
    <property type="entry name" value="REGULATOR OF RPOS"/>
    <property type="match status" value="1"/>
</dbReference>
<evidence type="ECO:0000256" key="7">
    <source>
        <dbReference type="PROSITE-ProRule" id="PRU00169"/>
    </source>
</evidence>
<evidence type="ECO:0000259" key="9">
    <source>
        <dbReference type="PROSITE" id="PS50110"/>
    </source>
</evidence>
<dbReference type="InterPro" id="IPR001867">
    <property type="entry name" value="OmpR/PhoB-type_DNA-bd"/>
</dbReference>
<dbReference type="InterPro" id="IPR039420">
    <property type="entry name" value="WalR-like"/>
</dbReference>
<evidence type="ECO:0000313" key="11">
    <source>
        <dbReference type="EMBL" id="MBS4185015.1"/>
    </source>
</evidence>
<sequence length="236" mass="26666">MNQILLIEDERSVSDVIKAYLEKNGYKVYWAGNGSKGLEIFKSTNIALVILDLMLPDMAGEDVCKIMRETSDVHIFMLTAKGSLNDRVEGLNIGADEYLVKPFSPRELTARVNALFRRLNGTNSSVWMIFDDGNLSIHFEKRLVTVRGEEIPFTPNEFDILWALAASKGKVLSREQLIGKVYGENFDGFDRTIDVHIKNIRKKIEMDTRNPKYIITVLKAGYKFGGELKCIPLAAD</sequence>
<dbReference type="SMART" id="SM00862">
    <property type="entry name" value="Trans_reg_C"/>
    <property type="match status" value="1"/>
</dbReference>
<dbReference type="Gene3D" id="3.40.50.2300">
    <property type="match status" value="1"/>
</dbReference>
<dbReference type="GO" id="GO:0000976">
    <property type="term" value="F:transcription cis-regulatory region binding"/>
    <property type="evidence" value="ECO:0007669"/>
    <property type="project" value="TreeGrafter"/>
</dbReference>
<evidence type="ECO:0000256" key="2">
    <source>
        <dbReference type="ARBA" id="ARBA00022553"/>
    </source>
</evidence>
<dbReference type="Pfam" id="PF00486">
    <property type="entry name" value="Trans_reg_C"/>
    <property type="match status" value="1"/>
</dbReference>
<dbReference type="CDD" id="cd00383">
    <property type="entry name" value="trans_reg_C"/>
    <property type="match status" value="1"/>
</dbReference>
<comment type="caution">
    <text evidence="11">The sequence shown here is derived from an EMBL/GenBank/DDBJ whole genome shotgun (WGS) entry which is preliminary data.</text>
</comment>
<dbReference type="GO" id="GO:0000156">
    <property type="term" value="F:phosphorelay response regulator activity"/>
    <property type="evidence" value="ECO:0007669"/>
    <property type="project" value="TreeGrafter"/>
</dbReference>
<dbReference type="AlphaFoldDB" id="A0A942T3Z3"/>
<keyword evidence="6" id="KW-0804">Transcription</keyword>
<feature type="DNA-binding region" description="OmpR/PhoB-type" evidence="8">
    <location>
        <begin position="127"/>
        <end position="226"/>
    </location>
</feature>
<dbReference type="InterPro" id="IPR011006">
    <property type="entry name" value="CheY-like_superfamily"/>
</dbReference>
<comment type="subcellular location">
    <subcellularLocation>
        <location evidence="1">Cytoplasm</location>
    </subcellularLocation>
</comment>
<dbReference type="InterPro" id="IPR001789">
    <property type="entry name" value="Sig_transdc_resp-reg_receiver"/>
</dbReference>
<dbReference type="PROSITE" id="PS51755">
    <property type="entry name" value="OMPR_PHOB"/>
    <property type="match status" value="1"/>
</dbReference>
<feature type="domain" description="Response regulatory" evidence="9">
    <location>
        <begin position="3"/>
        <end position="116"/>
    </location>
</feature>
<dbReference type="InterPro" id="IPR016032">
    <property type="entry name" value="Sig_transdc_resp-reg_C-effctor"/>
</dbReference>
<dbReference type="GO" id="GO:0006355">
    <property type="term" value="P:regulation of DNA-templated transcription"/>
    <property type="evidence" value="ECO:0007669"/>
    <property type="project" value="InterPro"/>
</dbReference>
<feature type="domain" description="OmpR/PhoB-type" evidence="10">
    <location>
        <begin position="127"/>
        <end position="226"/>
    </location>
</feature>
<dbReference type="CDD" id="cd17574">
    <property type="entry name" value="REC_OmpR"/>
    <property type="match status" value="1"/>
</dbReference>
<evidence type="ECO:0000313" key="12">
    <source>
        <dbReference type="EMBL" id="MCH6266651.1"/>
    </source>
</evidence>
<evidence type="ECO:0000256" key="8">
    <source>
        <dbReference type="PROSITE-ProRule" id="PRU01091"/>
    </source>
</evidence>
<evidence type="ECO:0000256" key="1">
    <source>
        <dbReference type="ARBA" id="ARBA00004496"/>
    </source>
</evidence>
<dbReference type="EMBL" id="JAGYPE020000023">
    <property type="protein sequence ID" value="MCH6266651.1"/>
    <property type="molecule type" value="Genomic_DNA"/>
</dbReference>
<dbReference type="GO" id="GO:0005829">
    <property type="term" value="C:cytosol"/>
    <property type="evidence" value="ECO:0007669"/>
    <property type="project" value="TreeGrafter"/>
</dbReference>
<gene>
    <name evidence="12" type="ORF">KHB02_014060</name>
    <name evidence="11" type="ORF">KHB02_26905</name>
</gene>
<reference evidence="11" key="1">
    <citation type="submission" date="2021-05" db="EMBL/GenBank/DDBJ databases">
        <title>Novel Bacillus species.</title>
        <authorList>
            <person name="Liu G."/>
        </authorList>
    </citation>
    <scope>NUCLEOTIDE SEQUENCE</scope>
    <source>
        <strain evidence="11 13">FJAT-50051</strain>
    </source>
</reference>
<keyword evidence="2 7" id="KW-0597">Phosphoprotein</keyword>
<dbReference type="SUPFAM" id="SSF52172">
    <property type="entry name" value="CheY-like"/>
    <property type="match status" value="1"/>
</dbReference>
<dbReference type="SMART" id="SM00448">
    <property type="entry name" value="REC"/>
    <property type="match status" value="1"/>
</dbReference>
<dbReference type="SUPFAM" id="SSF46894">
    <property type="entry name" value="C-terminal effector domain of the bipartite response regulators"/>
    <property type="match status" value="1"/>
</dbReference>
<dbReference type="FunFam" id="1.10.10.10:FF:000018">
    <property type="entry name" value="DNA-binding response regulator ResD"/>
    <property type="match status" value="1"/>
</dbReference>
<protein>
    <submittedName>
        <fullName evidence="11">Response regulator transcription factor</fullName>
    </submittedName>
</protein>
<evidence type="ECO:0000256" key="3">
    <source>
        <dbReference type="ARBA" id="ARBA00023012"/>
    </source>
</evidence>
<name>A0A942T3Z3_9BACI</name>
<dbReference type="Pfam" id="PF00072">
    <property type="entry name" value="Response_reg"/>
    <property type="match status" value="1"/>
</dbReference>
<keyword evidence="4" id="KW-0805">Transcription regulation</keyword>
<evidence type="ECO:0000259" key="10">
    <source>
        <dbReference type="PROSITE" id="PS51755"/>
    </source>
</evidence>
<evidence type="ECO:0000256" key="5">
    <source>
        <dbReference type="ARBA" id="ARBA00023125"/>
    </source>
</evidence>
<dbReference type="PROSITE" id="PS50110">
    <property type="entry name" value="RESPONSE_REGULATORY"/>
    <property type="match status" value="1"/>
</dbReference>
<dbReference type="RefSeq" id="WP_213144873.1">
    <property type="nucleotide sequence ID" value="NZ_JAGYPE020000023.1"/>
</dbReference>
<keyword evidence="13" id="KW-1185">Reference proteome</keyword>
<organism evidence="11">
    <name type="scientific">Neobacillus citreus</name>
    <dbReference type="NCBI Taxonomy" id="2833578"/>
    <lineage>
        <taxon>Bacteria</taxon>
        <taxon>Bacillati</taxon>
        <taxon>Bacillota</taxon>
        <taxon>Bacilli</taxon>
        <taxon>Bacillales</taxon>
        <taxon>Bacillaceae</taxon>
        <taxon>Neobacillus</taxon>
    </lineage>
</organism>
<dbReference type="Gene3D" id="1.10.10.10">
    <property type="entry name" value="Winged helix-like DNA-binding domain superfamily/Winged helix DNA-binding domain"/>
    <property type="match status" value="1"/>
</dbReference>
<evidence type="ECO:0000313" key="13">
    <source>
        <dbReference type="Proteomes" id="UP000677265"/>
    </source>
</evidence>
<feature type="modified residue" description="4-aspartylphosphate" evidence="7">
    <location>
        <position position="52"/>
    </location>
</feature>
<dbReference type="InterPro" id="IPR036388">
    <property type="entry name" value="WH-like_DNA-bd_sf"/>
</dbReference>
<dbReference type="GO" id="GO:0032993">
    <property type="term" value="C:protein-DNA complex"/>
    <property type="evidence" value="ECO:0007669"/>
    <property type="project" value="TreeGrafter"/>
</dbReference>
<keyword evidence="3" id="KW-0902">Two-component regulatory system</keyword>
<evidence type="ECO:0000256" key="4">
    <source>
        <dbReference type="ARBA" id="ARBA00023015"/>
    </source>
</evidence>
<keyword evidence="5 8" id="KW-0238">DNA-binding</keyword>
<accession>A0A942T3Z3</accession>